<dbReference type="Proteomes" id="UP000196594">
    <property type="component" value="Unassembled WGS sequence"/>
</dbReference>
<dbReference type="NCBIfam" id="TIGR00688">
    <property type="entry name" value="rarD"/>
    <property type="match status" value="1"/>
</dbReference>
<sequence>MSEQKKGVFLAIGAYLMWGIIPLYWKQLQHVGSVEILVGRVIWSFVFTVLFVLLIRQYKQMIVDIKMLWKNKKQFILLFVASVFVSLNWGIFIWAVNNGHLLQTSLGYYINPLISVLFGMIFFKEKISRATAVAVIIAAIGVGYQAILGGTIPWVSLALALTFAFYGVIKKQIPLDATRGLAIETLFVLPIAVSIYIYLMNTSEIAFMHVDWKTNLLLMGGGIVTALPLVLFAKSAQKIPLYLMGFIQFLAPTISLMLGIFLYKEPFTLTEFITFVCIWLAVFIFSASKVLEARKNHATYNKEHEVKV</sequence>
<feature type="transmembrane region" description="Helical" evidence="8">
    <location>
        <begin position="239"/>
        <end position="263"/>
    </location>
</feature>
<feature type="transmembrane region" description="Helical" evidence="8">
    <location>
        <begin position="153"/>
        <end position="169"/>
    </location>
</feature>
<comment type="similarity">
    <text evidence="2">Belongs to the EamA transporter family.</text>
</comment>
<feature type="transmembrane region" description="Helical" evidence="8">
    <location>
        <begin position="212"/>
        <end position="232"/>
    </location>
</feature>
<keyword evidence="6 8" id="KW-1133">Transmembrane helix</keyword>
<evidence type="ECO:0000256" key="6">
    <source>
        <dbReference type="ARBA" id="ARBA00022989"/>
    </source>
</evidence>
<evidence type="ECO:0000313" key="10">
    <source>
        <dbReference type="EMBL" id="OUZ39540.1"/>
    </source>
</evidence>
<evidence type="ECO:0000256" key="7">
    <source>
        <dbReference type="ARBA" id="ARBA00023136"/>
    </source>
</evidence>
<organism evidence="10 11">
    <name type="scientific">Solibacillus kalamii</name>
    <dbReference type="NCBI Taxonomy" id="1748298"/>
    <lineage>
        <taxon>Bacteria</taxon>
        <taxon>Bacillati</taxon>
        <taxon>Bacillota</taxon>
        <taxon>Bacilli</taxon>
        <taxon>Bacillales</taxon>
        <taxon>Caryophanaceae</taxon>
        <taxon>Solibacillus</taxon>
    </lineage>
</organism>
<reference evidence="10 11" key="1">
    <citation type="journal article" date="2017" name="Int. J. Syst. Evol. Microbiol.">
        <title>Solibacillus kalamii sp. nov., isolated from a high-efficiency particulate arrestance filter system used in the International Space Station.</title>
        <authorList>
            <person name="Checinska Sielaff A."/>
            <person name="Kumar R.M."/>
            <person name="Pal D."/>
            <person name="Mayilraj S."/>
            <person name="Venkateswaran K."/>
        </authorList>
    </citation>
    <scope>NUCLEOTIDE SEQUENCE [LARGE SCALE GENOMIC DNA]</scope>
    <source>
        <strain evidence="10 11">ISSFR-015</strain>
    </source>
</reference>
<dbReference type="InterPro" id="IPR004626">
    <property type="entry name" value="RarD"/>
</dbReference>
<evidence type="ECO:0000313" key="11">
    <source>
        <dbReference type="Proteomes" id="UP000196594"/>
    </source>
</evidence>
<dbReference type="EMBL" id="NHNT01000003">
    <property type="protein sequence ID" value="OUZ39540.1"/>
    <property type="molecule type" value="Genomic_DNA"/>
</dbReference>
<keyword evidence="5 8" id="KW-0812">Transmembrane</keyword>
<keyword evidence="4" id="KW-1003">Cell membrane</keyword>
<dbReference type="Pfam" id="PF00892">
    <property type="entry name" value="EamA"/>
    <property type="match status" value="1"/>
</dbReference>
<feature type="transmembrane region" description="Helical" evidence="8">
    <location>
        <begin position="181"/>
        <end position="200"/>
    </location>
</feature>
<feature type="transmembrane region" description="Helical" evidence="8">
    <location>
        <begin position="37"/>
        <end position="55"/>
    </location>
</feature>
<name>A0ABX3ZIN6_9BACL</name>
<dbReference type="InterPro" id="IPR037185">
    <property type="entry name" value="EmrE-like"/>
</dbReference>
<feature type="transmembrane region" description="Helical" evidence="8">
    <location>
        <begin position="75"/>
        <end position="94"/>
    </location>
</feature>
<dbReference type="RefSeq" id="WP_087616875.1">
    <property type="nucleotide sequence ID" value="NZ_JAFBEY010000001.1"/>
</dbReference>
<feature type="transmembrane region" description="Helical" evidence="8">
    <location>
        <begin position="7"/>
        <end position="25"/>
    </location>
</feature>
<feature type="domain" description="EamA" evidence="9">
    <location>
        <begin position="6"/>
        <end position="142"/>
    </location>
</feature>
<keyword evidence="7 8" id="KW-0472">Membrane</keyword>
<feature type="transmembrane region" description="Helical" evidence="8">
    <location>
        <begin position="130"/>
        <end position="147"/>
    </location>
</feature>
<keyword evidence="3" id="KW-0813">Transport</keyword>
<dbReference type="PANTHER" id="PTHR22911">
    <property type="entry name" value="ACYL-MALONYL CONDENSING ENZYME-RELATED"/>
    <property type="match status" value="1"/>
</dbReference>
<dbReference type="SUPFAM" id="SSF103481">
    <property type="entry name" value="Multidrug resistance efflux transporter EmrE"/>
    <property type="match status" value="2"/>
</dbReference>
<comment type="subcellular location">
    <subcellularLocation>
        <location evidence="1">Cell membrane</location>
        <topology evidence="1">Multi-pass membrane protein</topology>
    </subcellularLocation>
</comment>
<keyword evidence="11" id="KW-1185">Reference proteome</keyword>
<dbReference type="InterPro" id="IPR000620">
    <property type="entry name" value="EamA_dom"/>
</dbReference>
<evidence type="ECO:0000256" key="2">
    <source>
        <dbReference type="ARBA" id="ARBA00007362"/>
    </source>
</evidence>
<protein>
    <submittedName>
        <fullName evidence="10">Protein RarD</fullName>
    </submittedName>
</protein>
<evidence type="ECO:0000259" key="9">
    <source>
        <dbReference type="Pfam" id="PF00892"/>
    </source>
</evidence>
<evidence type="ECO:0000256" key="5">
    <source>
        <dbReference type="ARBA" id="ARBA00022692"/>
    </source>
</evidence>
<proteinExistence type="inferred from homology"/>
<evidence type="ECO:0000256" key="8">
    <source>
        <dbReference type="SAM" id="Phobius"/>
    </source>
</evidence>
<feature type="transmembrane region" description="Helical" evidence="8">
    <location>
        <begin position="106"/>
        <end position="123"/>
    </location>
</feature>
<evidence type="ECO:0000256" key="1">
    <source>
        <dbReference type="ARBA" id="ARBA00004651"/>
    </source>
</evidence>
<feature type="transmembrane region" description="Helical" evidence="8">
    <location>
        <begin position="269"/>
        <end position="287"/>
    </location>
</feature>
<comment type="caution">
    <text evidence="10">The sequence shown here is derived from an EMBL/GenBank/DDBJ whole genome shotgun (WGS) entry which is preliminary data.</text>
</comment>
<dbReference type="PANTHER" id="PTHR22911:SF137">
    <property type="entry name" value="SOLUTE CARRIER FAMILY 35 MEMBER G2-RELATED"/>
    <property type="match status" value="1"/>
</dbReference>
<evidence type="ECO:0000256" key="3">
    <source>
        <dbReference type="ARBA" id="ARBA00022448"/>
    </source>
</evidence>
<gene>
    <name evidence="10" type="ORF">CBM15_07725</name>
</gene>
<evidence type="ECO:0000256" key="4">
    <source>
        <dbReference type="ARBA" id="ARBA00022475"/>
    </source>
</evidence>
<accession>A0ABX3ZIN6</accession>